<dbReference type="Gene3D" id="3.30.160.60">
    <property type="entry name" value="Classic Zinc Finger"/>
    <property type="match status" value="1"/>
</dbReference>
<dbReference type="InterPro" id="IPR036236">
    <property type="entry name" value="Znf_C2H2_sf"/>
</dbReference>
<feature type="compositionally biased region" description="Basic and acidic residues" evidence="2">
    <location>
        <begin position="106"/>
        <end position="122"/>
    </location>
</feature>
<dbReference type="AlphaFoldDB" id="A0A6S7JGK8"/>
<feature type="region of interest" description="Disordered" evidence="2">
    <location>
        <begin position="332"/>
        <end position="370"/>
    </location>
</feature>
<dbReference type="Proteomes" id="UP001152795">
    <property type="component" value="Unassembled WGS sequence"/>
</dbReference>
<keyword evidence="1" id="KW-0175">Coiled coil</keyword>
<feature type="region of interest" description="Disordered" evidence="2">
    <location>
        <begin position="19"/>
        <end position="38"/>
    </location>
</feature>
<dbReference type="InterPro" id="IPR013087">
    <property type="entry name" value="Znf_C2H2_type"/>
</dbReference>
<comment type="caution">
    <text evidence="4">The sequence shown here is derived from an EMBL/GenBank/DDBJ whole genome shotgun (WGS) entry which is preliminary data.</text>
</comment>
<evidence type="ECO:0000256" key="1">
    <source>
        <dbReference type="SAM" id="Coils"/>
    </source>
</evidence>
<evidence type="ECO:0000313" key="5">
    <source>
        <dbReference type="Proteomes" id="UP001152795"/>
    </source>
</evidence>
<feature type="domain" description="C2H2-type" evidence="3">
    <location>
        <begin position="434"/>
        <end position="457"/>
    </location>
</feature>
<feature type="region of interest" description="Disordered" evidence="2">
    <location>
        <begin position="300"/>
        <end position="320"/>
    </location>
</feature>
<proteinExistence type="predicted"/>
<evidence type="ECO:0000256" key="2">
    <source>
        <dbReference type="SAM" id="MobiDB-lite"/>
    </source>
</evidence>
<protein>
    <recommendedName>
        <fullName evidence="3">C2H2-type domain-containing protein</fullName>
    </recommendedName>
</protein>
<feature type="coiled-coil region" evidence="1">
    <location>
        <begin position="486"/>
        <end position="513"/>
    </location>
</feature>
<reference evidence="4" key="1">
    <citation type="submission" date="2020-04" db="EMBL/GenBank/DDBJ databases">
        <authorList>
            <person name="Alioto T."/>
            <person name="Alioto T."/>
            <person name="Gomez Garrido J."/>
        </authorList>
    </citation>
    <scope>NUCLEOTIDE SEQUENCE</scope>
    <source>
        <strain evidence="4">A484AB</strain>
    </source>
</reference>
<evidence type="ECO:0000259" key="3">
    <source>
        <dbReference type="Pfam" id="PF12874"/>
    </source>
</evidence>
<dbReference type="SUPFAM" id="SSF57667">
    <property type="entry name" value="beta-beta-alpha zinc fingers"/>
    <property type="match status" value="1"/>
</dbReference>
<name>A0A6S7JGK8_PARCT</name>
<dbReference type="PANTHER" id="PTHR31434">
    <property type="entry name" value="S PHASE CYCLIN A-ASSOCIATED PROTEIN IN THE ENDOPLASMIC RETICULUM"/>
    <property type="match status" value="1"/>
</dbReference>
<evidence type="ECO:0000313" key="4">
    <source>
        <dbReference type="EMBL" id="CAB4028150.1"/>
    </source>
</evidence>
<dbReference type="Pfam" id="PF12874">
    <property type="entry name" value="zf-met"/>
    <property type="match status" value="1"/>
</dbReference>
<dbReference type="PANTHER" id="PTHR31434:SF2">
    <property type="entry name" value="S PHASE CYCLIN A-ASSOCIATED PROTEIN IN THE ENDOPLASMIC RETICULUM"/>
    <property type="match status" value="1"/>
</dbReference>
<feature type="compositionally biased region" description="Acidic residues" evidence="2">
    <location>
        <begin position="96"/>
        <end position="105"/>
    </location>
</feature>
<sequence>MKGLSTEKSDKFETLKGFLSPLNVDSDVDTDNEDGLTASDVEHQKALSAAIEQEADLSKEYEIEREIFLASTIEHEEKLAKEKADQEAYVNAMKDVDDEEEMTEPTDERGRSKEGKNEDEKNPQGSLTRQLTWEEMIAEYDEKNKREGSPSWGDIVEMSESRPPGRAVQMHKKLSSPSRKRDLTVGVQKQAEKQAKARQLREQFLDDKRQHLQTLSEKVERARDLKMILIGEQELHLKEKQRRAEEKRNIKLNERVRKAQEEEAKVNEIAFINTLEAQNKKMEVMSRHQDHEARLQDLQEERQRKRGEQQAKETAAYERRKQLEAERQARLEEMKQKRQDQEAKFLREKQEKEKAREEAAKEKAREREQRLAARNEALQTAAEQLQLKIKHKQQESTKRHEQILELVKEKAAGASRHSTQDELPTVTPYERKKICTLCNVQIVSEVYLISHLRGKKHQLALEDVQKGKKTEDNEAFSLQYIKDMGLDKIDDNVKECEERKSAFKKRAKKIRTRMAARGREYEATLSNVSKPQESSKKSKLQKVIKDLDRYLKTQSTGPWAANRVAALERSLGELSRMLEGKVIADQVTFCYLGGLSTLSRILLFIDMTSDTQKSFLPTK</sequence>
<accession>A0A6S7JGK8</accession>
<dbReference type="OrthoDB" id="71500at2759"/>
<feature type="region of interest" description="Disordered" evidence="2">
    <location>
        <begin position="80"/>
        <end position="195"/>
    </location>
</feature>
<organism evidence="4 5">
    <name type="scientific">Paramuricea clavata</name>
    <name type="common">Red gorgonian</name>
    <name type="synonym">Violescent sea-whip</name>
    <dbReference type="NCBI Taxonomy" id="317549"/>
    <lineage>
        <taxon>Eukaryota</taxon>
        <taxon>Metazoa</taxon>
        <taxon>Cnidaria</taxon>
        <taxon>Anthozoa</taxon>
        <taxon>Octocorallia</taxon>
        <taxon>Malacalcyonacea</taxon>
        <taxon>Plexauridae</taxon>
        <taxon>Paramuricea</taxon>
    </lineage>
</organism>
<gene>
    <name evidence="4" type="ORF">PACLA_8A064507</name>
</gene>
<keyword evidence="5" id="KW-1185">Reference proteome</keyword>
<dbReference type="EMBL" id="CACRXK020015278">
    <property type="protein sequence ID" value="CAB4028150.1"/>
    <property type="molecule type" value="Genomic_DNA"/>
</dbReference>